<dbReference type="InterPro" id="IPR007812">
    <property type="entry name" value="T2SS_protein-GspL"/>
</dbReference>
<accession>A0ABQ0AQ60</accession>
<dbReference type="NCBIfam" id="TIGR01709">
    <property type="entry name" value="typeII_sec_gspL"/>
    <property type="match status" value="1"/>
</dbReference>
<evidence type="ECO:0000313" key="12">
    <source>
        <dbReference type="EMBL" id="GAA6197994.1"/>
    </source>
</evidence>
<keyword evidence="4" id="KW-1003">Cell membrane</keyword>
<evidence type="ECO:0000256" key="1">
    <source>
        <dbReference type="ARBA" id="ARBA00004533"/>
    </source>
</evidence>
<evidence type="ECO:0000256" key="7">
    <source>
        <dbReference type="ARBA" id="ARBA00022927"/>
    </source>
</evidence>
<evidence type="ECO:0000256" key="9">
    <source>
        <dbReference type="ARBA" id="ARBA00023136"/>
    </source>
</evidence>
<keyword evidence="8" id="KW-1133">Transmembrane helix</keyword>
<keyword evidence="7" id="KW-0653">Protein transport</keyword>
<comment type="subcellular location">
    <subcellularLocation>
        <location evidence="1">Cell inner membrane</location>
    </subcellularLocation>
</comment>
<protein>
    <recommendedName>
        <fullName evidence="11">GspL periplasmic domain-containing protein</fullName>
    </recommendedName>
</protein>
<sequence>MVPGTQVPLVRFDLPKGLRGQAREQVAQRQLADRTGLRQGLTLHPCPPLDRKTQGGKAKGAHKWHQALIAENQLLEQLQDLSCQAVLPDYMTLPTAPEIWTLCRDHLPLAAPADAASFSTADSQEEIVMARLGPDDGFSAQPALAEAQLERALSTGPTPRAWLLLSPQGEADPLIALAAAHGIPLVHDTSDLTDLGLPTPRVLQHGELACDLRRNPMAARNQLERQLRPWRWPLLAGALAATVWAITQSLATARLEAETAAISRRTTQLVQEVFVPQGPMLDTRLQVSRALDTLHRASNANRKTSDPLTLTAQAARVVASAGQQPELLSYDESEGLLLGLQLDDFAAVDQLYSALDSAGLTVQLRDSRVSDGQDSVRAEFLITGPSPKPQTAPQTGARP</sequence>
<keyword evidence="13" id="KW-1185">Reference proteome</keyword>
<name>A0ABQ0AQ60_9RHOB</name>
<dbReference type="InterPro" id="IPR025691">
    <property type="entry name" value="GspL_pp_dom"/>
</dbReference>
<feature type="domain" description="GspL periplasmic" evidence="11">
    <location>
        <begin position="225"/>
        <end position="382"/>
    </location>
</feature>
<evidence type="ECO:0000256" key="6">
    <source>
        <dbReference type="ARBA" id="ARBA00022692"/>
    </source>
</evidence>
<gene>
    <name evidence="12" type="ORF">NBRC116598_34390</name>
</gene>
<evidence type="ECO:0000256" key="8">
    <source>
        <dbReference type="ARBA" id="ARBA00022989"/>
    </source>
</evidence>
<proteinExistence type="inferred from homology"/>
<evidence type="ECO:0000256" key="10">
    <source>
        <dbReference type="SAM" id="MobiDB-lite"/>
    </source>
</evidence>
<keyword evidence="6" id="KW-0812">Transmembrane</keyword>
<comment type="similarity">
    <text evidence="2">Belongs to the GSP L family.</text>
</comment>
<dbReference type="EMBL" id="BAABWU010000017">
    <property type="protein sequence ID" value="GAA6197994.1"/>
    <property type="molecule type" value="Genomic_DNA"/>
</dbReference>
<feature type="region of interest" description="Disordered" evidence="10">
    <location>
        <begin position="37"/>
        <end position="56"/>
    </location>
</feature>
<evidence type="ECO:0000256" key="3">
    <source>
        <dbReference type="ARBA" id="ARBA00022448"/>
    </source>
</evidence>
<reference evidence="12 13" key="1">
    <citation type="submission" date="2024-04" db="EMBL/GenBank/DDBJ databases">
        <title>Draft genome sequence of Pseudophaeobacter arcticus NBRC 116598.</title>
        <authorList>
            <person name="Miyakawa T."/>
            <person name="Kusuya Y."/>
            <person name="Miura T."/>
        </authorList>
    </citation>
    <scope>NUCLEOTIDE SEQUENCE [LARGE SCALE GENOMIC DNA]</scope>
    <source>
        <strain evidence="12 13">SU-CL00105</strain>
    </source>
</reference>
<organism evidence="12 13">
    <name type="scientific">Pseudophaeobacter arcticus</name>
    <dbReference type="NCBI Taxonomy" id="385492"/>
    <lineage>
        <taxon>Bacteria</taxon>
        <taxon>Pseudomonadati</taxon>
        <taxon>Pseudomonadota</taxon>
        <taxon>Alphaproteobacteria</taxon>
        <taxon>Rhodobacterales</taxon>
        <taxon>Paracoccaceae</taxon>
        <taxon>Pseudophaeobacter</taxon>
    </lineage>
</organism>
<evidence type="ECO:0000259" key="11">
    <source>
        <dbReference type="Pfam" id="PF12693"/>
    </source>
</evidence>
<comment type="caution">
    <text evidence="12">The sequence shown here is derived from an EMBL/GenBank/DDBJ whole genome shotgun (WGS) entry which is preliminary data.</text>
</comment>
<keyword evidence="9" id="KW-0472">Membrane</keyword>
<keyword evidence="5" id="KW-0997">Cell inner membrane</keyword>
<dbReference type="Pfam" id="PF12693">
    <property type="entry name" value="GspL_C"/>
    <property type="match status" value="1"/>
</dbReference>
<evidence type="ECO:0000256" key="2">
    <source>
        <dbReference type="ARBA" id="ARBA00005318"/>
    </source>
</evidence>
<evidence type="ECO:0000313" key="13">
    <source>
        <dbReference type="Proteomes" id="UP001441944"/>
    </source>
</evidence>
<evidence type="ECO:0000256" key="4">
    <source>
        <dbReference type="ARBA" id="ARBA00022475"/>
    </source>
</evidence>
<dbReference type="Proteomes" id="UP001441944">
    <property type="component" value="Unassembled WGS sequence"/>
</dbReference>
<keyword evidence="3" id="KW-0813">Transport</keyword>
<evidence type="ECO:0000256" key="5">
    <source>
        <dbReference type="ARBA" id="ARBA00022519"/>
    </source>
</evidence>